<dbReference type="NCBIfam" id="TIGR04066">
    <property type="entry name" value="nat_prod_clost"/>
    <property type="match status" value="1"/>
</dbReference>
<dbReference type="EMBL" id="JBBNFW010000181">
    <property type="protein sequence ID" value="MEQ2413984.1"/>
    <property type="molecule type" value="Genomic_DNA"/>
</dbReference>
<evidence type="ECO:0000313" key="1">
    <source>
        <dbReference type="EMBL" id="MEQ2413984.1"/>
    </source>
</evidence>
<reference evidence="1 2" key="1">
    <citation type="submission" date="2024-04" db="EMBL/GenBank/DDBJ databases">
        <title>Human intestinal bacterial collection.</title>
        <authorList>
            <person name="Pauvert C."/>
            <person name="Hitch T.C.A."/>
            <person name="Clavel T."/>
        </authorList>
    </citation>
    <scope>NUCLEOTIDE SEQUENCE [LARGE SCALE GENOMIC DNA]</scope>
    <source>
        <strain evidence="1 2">CLA-AA-H161</strain>
    </source>
</reference>
<dbReference type="InterPro" id="IPR023823">
    <property type="entry name" value="CHP04066_peptide_maturation"/>
</dbReference>
<organism evidence="1 2">
    <name type="scientific">Blautia acetigignens</name>
    <dbReference type="NCBI Taxonomy" id="2981783"/>
    <lineage>
        <taxon>Bacteria</taxon>
        <taxon>Bacillati</taxon>
        <taxon>Bacillota</taxon>
        <taxon>Clostridia</taxon>
        <taxon>Lachnospirales</taxon>
        <taxon>Lachnospiraceae</taxon>
        <taxon>Blautia</taxon>
    </lineage>
</organism>
<name>A0ABV1CNL9_9FIRM</name>
<comment type="caution">
    <text evidence="1">The sequence shown here is derived from an EMBL/GenBank/DDBJ whole genome shotgun (WGS) entry which is preliminary data.</text>
</comment>
<dbReference type="InterPro" id="IPR027417">
    <property type="entry name" value="P-loop_NTPase"/>
</dbReference>
<gene>
    <name evidence="1" type="ORF">AAAX94_13270</name>
</gene>
<keyword evidence="2" id="KW-1185">Reference proteome</keyword>
<accession>A0ABV1CNL9</accession>
<protein>
    <submittedName>
        <fullName evidence="1">TIGR04066 family peptide maturation system protein</fullName>
    </submittedName>
</protein>
<dbReference type="RefSeq" id="WP_349084193.1">
    <property type="nucleotide sequence ID" value="NZ_JBBNFW010000181.1"/>
</dbReference>
<proteinExistence type="predicted"/>
<evidence type="ECO:0000313" key="2">
    <source>
        <dbReference type="Proteomes" id="UP001470752"/>
    </source>
</evidence>
<dbReference type="Proteomes" id="UP001470752">
    <property type="component" value="Unassembled WGS sequence"/>
</dbReference>
<dbReference type="Gene3D" id="3.40.50.300">
    <property type="entry name" value="P-loop containing nucleotide triphosphate hydrolases"/>
    <property type="match status" value="1"/>
</dbReference>
<sequence>MEKLVVFPLNNDTEILIKGLKENKLYQVVAVSSYIEDRSRLELLQKKSSIYCSTEFEECLTRADAIVFSENTMGYSYDGYQKRVQMALDSGKKIYAGLALLDKIQIDRDKVCILQESELSDEVVSPNKKEIDIPVISVMGLGENCDKFQLQVKIKKVIEKQGYRVLALCSNVLGGFLGMENLPGFLYSKFMSYPEKIIALNHWIHTKVKQQEYDVILVGCPGGVSEFEKYETNYFGELPLIISNALDVDIGFLALYRYTDLNYTVLKNISDFVLRKYNTPVKEYILSRQFYKADHEWKKIRYYTMEDMNEKPAIPENSEYQVLDIFDDTKIEKEILKILEELANNIFVIR</sequence>